<accession>A0A495P054</accession>
<dbReference type="GO" id="GO:0071949">
    <property type="term" value="F:FAD binding"/>
    <property type="evidence" value="ECO:0007669"/>
    <property type="project" value="InterPro"/>
</dbReference>
<organism evidence="2 3">
    <name type="scientific">Gillisia mitskevichiae</name>
    <dbReference type="NCBI Taxonomy" id="270921"/>
    <lineage>
        <taxon>Bacteria</taxon>
        <taxon>Pseudomonadati</taxon>
        <taxon>Bacteroidota</taxon>
        <taxon>Flavobacteriia</taxon>
        <taxon>Flavobacteriales</taxon>
        <taxon>Flavobacteriaceae</taxon>
        <taxon>Gillisia</taxon>
    </lineage>
</organism>
<dbReference type="EMBL" id="RBLG01000005">
    <property type="protein sequence ID" value="RKS43466.1"/>
    <property type="molecule type" value="Genomic_DNA"/>
</dbReference>
<dbReference type="RefSeq" id="WP_121346803.1">
    <property type="nucleotide sequence ID" value="NZ_RBLG01000005.1"/>
</dbReference>
<evidence type="ECO:0000313" key="2">
    <source>
        <dbReference type="EMBL" id="RKS43466.1"/>
    </source>
</evidence>
<evidence type="ECO:0000313" key="3">
    <source>
        <dbReference type="Proteomes" id="UP000276282"/>
    </source>
</evidence>
<dbReference type="Gene3D" id="3.30.70.100">
    <property type="match status" value="1"/>
</dbReference>
<gene>
    <name evidence="2" type="ORF">BC962_3024</name>
</gene>
<sequence>MRYAIVYVSTANKNLEKAEIKKILSSSKKWNNENDVTGLLLFSEGNFFQIIEGEKKIITDLFKNINADDRHHNILQIFGKDIHREAYDGYEADFVSDEAYFDPEKFQHYLNQIKVLDNPSQKAVENILKAFLIY</sequence>
<dbReference type="Pfam" id="PF04940">
    <property type="entry name" value="BLUF"/>
    <property type="match status" value="1"/>
</dbReference>
<comment type="caution">
    <text evidence="2">The sequence shown here is derived from an EMBL/GenBank/DDBJ whole genome shotgun (WGS) entry which is preliminary data.</text>
</comment>
<dbReference type="InterPro" id="IPR036046">
    <property type="entry name" value="Acylphosphatase-like_dom_sf"/>
</dbReference>
<dbReference type="SMART" id="SM01034">
    <property type="entry name" value="BLUF"/>
    <property type="match status" value="1"/>
</dbReference>
<feature type="domain" description="BLUF" evidence="1">
    <location>
        <begin position="2"/>
        <end position="93"/>
    </location>
</feature>
<keyword evidence="3" id="KW-1185">Reference proteome</keyword>
<name>A0A495P054_9FLAO</name>
<reference evidence="2 3" key="1">
    <citation type="submission" date="2018-10" db="EMBL/GenBank/DDBJ databases">
        <title>Genomic Encyclopedia of Archaeal and Bacterial Type Strains, Phase II (KMG-II): from individual species to whole genera.</title>
        <authorList>
            <person name="Goeker M."/>
        </authorList>
    </citation>
    <scope>NUCLEOTIDE SEQUENCE [LARGE SCALE GENOMIC DNA]</scope>
    <source>
        <strain evidence="2 3">DSM 19839</strain>
    </source>
</reference>
<proteinExistence type="predicted"/>
<dbReference type="Proteomes" id="UP000276282">
    <property type="component" value="Unassembled WGS sequence"/>
</dbReference>
<dbReference type="PROSITE" id="PS50925">
    <property type="entry name" value="BLUF"/>
    <property type="match status" value="1"/>
</dbReference>
<dbReference type="GO" id="GO:0009882">
    <property type="term" value="F:blue light photoreceptor activity"/>
    <property type="evidence" value="ECO:0007669"/>
    <property type="project" value="InterPro"/>
</dbReference>
<dbReference type="AlphaFoldDB" id="A0A495P054"/>
<protein>
    <submittedName>
        <fullName evidence="2">FAD-dependent sensor of blue light</fullName>
    </submittedName>
</protein>
<dbReference type="SUPFAM" id="SSF54975">
    <property type="entry name" value="Acylphosphatase/BLUF domain-like"/>
    <property type="match status" value="1"/>
</dbReference>
<dbReference type="OrthoDB" id="1122028at2"/>
<evidence type="ECO:0000259" key="1">
    <source>
        <dbReference type="PROSITE" id="PS50925"/>
    </source>
</evidence>
<dbReference type="InterPro" id="IPR007024">
    <property type="entry name" value="BLUF_domain"/>
</dbReference>